<reference evidence="2 3" key="1">
    <citation type="submission" date="2024-04" db="EMBL/GenBank/DDBJ databases">
        <title>Phyllosticta paracitricarpa is synonymous to the EU quarantine fungus P. citricarpa based on phylogenomic analyses.</title>
        <authorList>
            <consortium name="Lawrence Berkeley National Laboratory"/>
            <person name="Van ingen-buijs V.A."/>
            <person name="Van westerhoven A.C."/>
            <person name="Haridas S."/>
            <person name="Skiadas P."/>
            <person name="Martin F."/>
            <person name="Groenewald J.Z."/>
            <person name="Crous P.W."/>
            <person name="Seidl M.F."/>
        </authorList>
    </citation>
    <scope>NUCLEOTIDE SEQUENCE [LARGE SCALE GENOMIC DNA]</scope>
    <source>
        <strain evidence="2 3">CPC 17464</strain>
    </source>
</reference>
<evidence type="ECO:0000313" key="3">
    <source>
        <dbReference type="Proteomes" id="UP001360953"/>
    </source>
</evidence>
<keyword evidence="3" id="KW-1185">Reference proteome</keyword>
<dbReference type="GeneID" id="92033070"/>
<dbReference type="Proteomes" id="UP001360953">
    <property type="component" value="Unassembled WGS sequence"/>
</dbReference>
<comment type="caution">
    <text evidence="2">The sequence shown here is derived from an EMBL/GenBank/DDBJ whole genome shotgun (WGS) entry which is preliminary data.</text>
</comment>
<dbReference type="InterPro" id="IPR000210">
    <property type="entry name" value="BTB/POZ_dom"/>
</dbReference>
<name>A0ABR1LNR4_9PEZI</name>
<feature type="domain" description="BTB" evidence="1">
    <location>
        <begin position="23"/>
        <end position="93"/>
    </location>
</feature>
<dbReference type="SUPFAM" id="SSF54695">
    <property type="entry name" value="POZ domain"/>
    <property type="match status" value="1"/>
</dbReference>
<sequence length="206" mass="22936">MGTSADNLFRKSIGELLDSGLYADVEVKVGTTTFKAHKAILCTQCDFFRHAFDKSNGFKEAETNVIALGEPTTPEVTRAMLEFLYRGNYTKTQDAESQFVIDVGVFIAGEMYIIPGLKEIAFTRIQEVLNNVVYYSTFPTGIAKIYDFTPENDRSLRNLLVDTAKLKIETGGLLQNQGFNEALETCSGFGKDLVHALGTYTVIWEE</sequence>
<dbReference type="RefSeq" id="XP_066654966.1">
    <property type="nucleotide sequence ID" value="XM_066800164.1"/>
</dbReference>
<protein>
    <submittedName>
        <fullName evidence="2">BTB/POZ protein</fullName>
    </submittedName>
</protein>
<dbReference type="Pfam" id="PF00651">
    <property type="entry name" value="BTB"/>
    <property type="match status" value="1"/>
</dbReference>
<dbReference type="Gene3D" id="3.30.710.10">
    <property type="entry name" value="Potassium Channel Kv1.1, Chain A"/>
    <property type="match status" value="1"/>
</dbReference>
<evidence type="ECO:0000259" key="1">
    <source>
        <dbReference type="PROSITE" id="PS50097"/>
    </source>
</evidence>
<evidence type="ECO:0000313" key="2">
    <source>
        <dbReference type="EMBL" id="KAK7536815.1"/>
    </source>
</evidence>
<dbReference type="CDD" id="cd18186">
    <property type="entry name" value="BTB_POZ_ZBTB_KLHL-like"/>
    <property type="match status" value="1"/>
</dbReference>
<dbReference type="SMART" id="SM00225">
    <property type="entry name" value="BTB"/>
    <property type="match status" value="1"/>
</dbReference>
<gene>
    <name evidence="2" type="ORF">J3D65DRAFT_623513</name>
</gene>
<dbReference type="InterPro" id="IPR011333">
    <property type="entry name" value="SKP1/BTB/POZ_sf"/>
</dbReference>
<dbReference type="PANTHER" id="PTHR47843">
    <property type="entry name" value="BTB DOMAIN-CONTAINING PROTEIN-RELATED"/>
    <property type="match status" value="1"/>
</dbReference>
<dbReference type="EMBL" id="JBBPEH010000006">
    <property type="protein sequence ID" value="KAK7536815.1"/>
    <property type="molecule type" value="Genomic_DNA"/>
</dbReference>
<dbReference type="PROSITE" id="PS50097">
    <property type="entry name" value="BTB"/>
    <property type="match status" value="1"/>
</dbReference>
<organism evidence="2 3">
    <name type="scientific">Phyllosticta citribraziliensis</name>
    <dbReference type="NCBI Taxonomy" id="989973"/>
    <lineage>
        <taxon>Eukaryota</taxon>
        <taxon>Fungi</taxon>
        <taxon>Dikarya</taxon>
        <taxon>Ascomycota</taxon>
        <taxon>Pezizomycotina</taxon>
        <taxon>Dothideomycetes</taxon>
        <taxon>Dothideomycetes incertae sedis</taxon>
        <taxon>Botryosphaeriales</taxon>
        <taxon>Phyllostictaceae</taxon>
        <taxon>Phyllosticta</taxon>
    </lineage>
</organism>
<accession>A0ABR1LNR4</accession>
<proteinExistence type="predicted"/>
<dbReference type="PANTHER" id="PTHR47843:SF5">
    <property type="entry name" value="BTB_POZ DOMAIN PROTEIN"/>
    <property type="match status" value="1"/>
</dbReference>